<dbReference type="PANTHER" id="PTHR43792">
    <property type="entry name" value="GNAT FAMILY, PUTATIVE (AFU_ORTHOLOGUE AFUA_3G00765)-RELATED-RELATED"/>
    <property type="match status" value="1"/>
</dbReference>
<reference evidence="2 3" key="1">
    <citation type="submission" date="2023-10" db="EMBL/GenBank/DDBJ databases">
        <title>179-bfca-hs.</title>
        <authorList>
            <person name="Miliotis G."/>
            <person name="Sengupta P."/>
            <person name="Hameed A."/>
            <person name="Chuvochina M."/>
            <person name="Mcdonagh F."/>
            <person name="Simpson A.C."/>
            <person name="Singh N.K."/>
            <person name="Rekha P.D."/>
            <person name="Raman K."/>
            <person name="Hugenholtz P."/>
            <person name="Venkateswaran K."/>
        </authorList>
    </citation>
    <scope>NUCLEOTIDE SEQUENCE [LARGE SCALE GENOMIC DNA]</scope>
    <source>
        <strain evidence="2 3">179-BFC-A-HS</strain>
    </source>
</reference>
<dbReference type="Gene3D" id="3.40.630.30">
    <property type="match status" value="1"/>
</dbReference>
<dbReference type="PANTHER" id="PTHR43792:SF1">
    <property type="entry name" value="N-ACETYLTRANSFERASE DOMAIN-CONTAINING PROTEIN"/>
    <property type="match status" value="1"/>
</dbReference>
<comment type="caution">
    <text evidence="2">The sequence shown here is derived from an EMBL/GenBank/DDBJ whole genome shotgun (WGS) entry which is preliminary data.</text>
</comment>
<dbReference type="InterPro" id="IPR016181">
    <property type="entry name" value="Acyl_CoA_acyltransferase"/>
</dbReference>
<dbReference type="Proteomes" id="UP001228376">
    <property type="component" value="Unassembled WGS sequence"/>
</dbReference>
<dbReference type="EMBL" id="JAROCA020000001">
    <property type="protein sequence ID" value="MDY0404550.1"/>
    <property type="molecule type" value="Genomic_DNA"/>
</dbReference>
<dbReference type="SUPFAM" id="SSF55729">
    <property type="entry name" value="Acyl-CoA N-acyltransferases (Nat)"/>
    <property type="match status" value="1"/>
</dbReference>
<accession>A0ABU5CDY7</accession>
<sequence length="173" mass="19397">MNICTERLCFHPYQDTDFPFLMSLLSDPEVVRFIGNGKTRDSQGGRDFLDWIYCTYESGEGMGLMLLRNKEDAKPIGHAGLVPQTIDGKKEIEIGYWIARQHWGKGYATEAAKALFAYGKRQLGFQRFIALIQPGNAASQRVAKKLGMEMEKHIVLNGQDVCVYATLSDVSGQ</sequence>
<dbReference type="PROSITE" id="PS51186">
    <property type="entry name" value="GNAT"/>
    <property type="match status" value="1"/>
</dbReference>
<dbReference type="InterPro" id="IPR000182">
    <property type="entry name" value="GNAT_dom"/>
</dbReference>
<evidence type="ECO:0000313" key="3">
    <source>
        <dbReference type="Proteomes" id="UP001228376"/>
    </source>
</evidence>
<feature type="domain" description="N-acetyltransferase" evidence="1">
    <location>
        <begin position="8"/>
        <end position="170"/>
    </location>
</feature>
<evidence type="ECO:0000313" key="2">
    <source>
        <dbReference type="EMBL" id="MDY0404550.1"/>
    </source>
</evidence>
<organism evidence="2 3">
    <name type="scientific">Tigheibacillus jepli</name>
    <dbReference type="NCBI Taxonomy" id="3035914"/>
    <lineage>
        <taxon>Bacteria</taxon>
        <taxon>Bacillati</taxon>
        <taxon>Bacillota</taxon>
        <taxon>Bacilli</taxon>
        <taxon>Bacillales</taxon>
        <taxon>Bacillaceae</taxon>
        <taxon>Tigheibacillus</taxon>
    </lineage>
</organism>
<gene>
    <name evidence="2" type="ORF">P5G51_003225</name>
</gene>
<name>A0ABU5CDY7_9BACI</name>
<evidence type="ECO:0000259" key="1">
    <source>
        <dbReference type="PROSITE" id="PS51186"/>
    </source>
</evidence>
<proteinExistence type="predicted"/>
<dbReference type="RefSeq" id="WP_306065353.1">
    <property type="nucleotide sequence ID" value="NZ_JAROCA020000001.1"/>
</dbReference>
<dbReference type="Pfam" id="PF13302">
    <property type="entry name" value="Acetyltransf_3"/>
    <property type="match status" value="1"/>
</dbReference>
<dbReference type="InterPro" id="IPR051531">
    <property type="entry name" value="N-acetyltransferase"/>
</dbReference>
<protein>
    <submittedName>
        <fullName evidence="2">GNAT family N-acetyltransferase</fullName>
    </submittedName>
</protein>
<keyword evidence="3" id="KW-1185">Reference proteome</keyword>